<dbReference type="Proteomes" id="UP000443582">
    <property type="component" value="Unassembled WGS sequence"/>
</dbReference>
<name>A0ABY0IIA4_9BACT</name>
<evidence type="ECO:0000256" key="1">
    <source>
        <dbReference type="SAM" id="SignalP"/>
    </source>
</evidence>
<keyword evidence="3" id="KW-1185">Reference proteome</keyword>
<protein>
    <submittedName>
        <fullName evidence="2">Uncharacterized protein</fullName>
    </submittedName>
</protein>
<proteinExistence type="predicted"/>
<comment type="caution">
    <text evidence="2">The sequence shown here is derived from an EMBL/GenBank/DDBJ whole genome shotgun (WGS) entry which is preliminary data.</text>
</comment>
<organism evidence="2 3">
    <name type="scientific">Halobacteriovorax vibrionivorans</name>
    <dbReference type="NCBI Taxonomy" id="2152716"/>
    <lineage>
        <taxon>Bacteria</taxon>
        <taxon>Pseudomonadati</taxon>
        <taxon>Bdellovibrionota</taxon>
        <taxon>Bacteriovoracia</taxon>
        <taxon>Bacteriovoracales</taxon>
        <taxon>Halobacteriovoraceae</taxon>
        <taxon>Halobacteriovorax</taxon>
    </lineage>
</organism>
<evidence type="ECO:0000313" key="2">
    <source>
        <dbReference type="EMBL" id="RZF22675.1"/>
    </source>
</evidence>
<feature type="signal peptide" evidence="1">
    <location>
        <begin position="1"/>
        <end position="19"/>
    </location>
</feature>
<dbReference type="RefSeq" id="WP_114705619.1">
    <property type="nucleotide sequence ID" value="NZ_QDKL01000001.1"/>
</dbReference>
<feature type="chain" id="PRO_5046327892" evidence="1">
    <location>
        <begin position="20"/>
        <end position="329"/>
    </location>
</feature>
<evidence type="ECO:0000313" key="3">
    <source>
        <dbReference type="Proteomes" id="UP000443582"/>
    </source>
</evidence>
<gene>
    <name evidence="2" type="ORF">DAY19_02575</name>
</gene>
<accession>A0ABY0IIA4</accession>
<keyword evidence="1" id="KW-0732">Signal</keyword>
<dbReference type="EMBL" id="QDKL01000001">
    <property type="protein sequence ID" value="RZF22675.1"/>
    <property type="molecule type" value="Genomic_DNA"/>
</dbReference>
<sequence length="329" mass="35485">MKNILIIAALSLPLINANANFFLPEISRDGKTLNTSVLAVSGEARNFAGATYDLSMFKQDDDSSIEYDISTPGAFGAFSAKGFSAQLETKFSQTEIDDQNSSAHIASLLTGYRVNKMMTLGLGYTQDEFDAGVDAQKLEAGGTLTFDGVLFGGSVAYREVDDKTLEGGYFILTAGMGQREKNDVVEAGVQLMTEGSDDLTRGKRFSVFSNMTKLVGSVEIDGSFKFGFGNYYKDDGGTTDGNNFTSLEFDIDGEFLILNNFYVTPGLSYASSNAPGVSEDTSLVKLGSDFGFRNAKLDASLAVDYIFISEKNEVDYDGLGFGLNIAYLF</sequence>
<reference evidence="3" key="1">
    <citation type="journal article" date="2019" name="Int. J. Syst. Evol. Microbiol.">
        <title>Halobacteriovorax valvorus sp. nov., a novel prokaryotic predator isolated from coastal seawater of China.</title>
        <authorList>
            <person name="Chen M.-X."/>
        </authorList>
    </citation>
    <scope>NUCLEOTIDE SEQUENCE [LARGE SCALE GENOMIC DNA]</scope>
    <source>
        <strain evidence="3">BL9</strain>
    </source>
</reference>